<name>A0ACC0JW65_CHOFU</name>
<sequence length="161" mass="17809">MTTATATTKTMTTMTTTTNDRREPHCAAVDAVNLLRSFWCHQKQPYVCEYVLIDVNRGTLCGYLLPVNYGSETWVLTMGLMRKLKVTQRAMERAILGVSLWDIIRNDDIRSRAKVTDIPKNCETEVAVGGTLLAGLMADGSEGSQIASADQETSCRLSFPK</sequence>
<gene>
    <name evidence="1" type="ORF">MSG28_002543</name>
</gene>
<evidence type="ECO:0000313" key="2">
    <source>
        <dbReference type="Proteomes" id="UP001064048"/>
    </source>
</evidence>
<proteinExistence type="predicted"/>
<protein>
    <submittedName>
        <fullName evidence="1">Uncharacterized protein</fullName>
    </submittedName>
</protein>
<reference evidence="1 2" key="1">
    <citation type="journal article" date="2022" name="Genome Biol. Evol.">
        <title>The Spruce Budworm Genome: Reconstructing the Evolutionary History of Antifreeze Proteins.</title>
        <authorList>
            <person name="Beliveau C."/>
            <person name="Gagne P."/>
            <person name="Picq S."/>
            <person name="Vernygora O."/>
            <person name="Keeling C.I."/>
            <person name="Pinkney K."/>
            <person name="Doucet D."/>
            <person name="Wen F."/>
            <person name="Johnston J.S."/>
            <person name="Maaroufi H."/>
            <person name="Boyle B."/>
            <person name="Laroche J."/>
            <person name="Dewar K."/>
            <person name="Juretic N."/>
            <person name="Blackburn G."/>
            <person name="Nisole A."/>
            <person name="Brunet B."/>
            <person name="Brandao M."/>
            <person name="Lumley L."/>
            <person name="Duan J."/>
            <person name="Quan G."/>
            <person name="Lucarotti C.J."/>
            <person name="Roe A.D."/>
            <person name="Sperling F.A.H."/>
            <person name="Levesque R.C."/>
            <person name="Cusson M."/>
        </authorList>
    </citation>
    <scope>NUCLEOTIDE SEQUENCE [LARGE SCALE GENOMIC DNA]</scope>
    <source>
        <strain evidence="1">Glfc:IPQL:Cfum</strain>
    </source>
</reference>
<comment type="caution">
    <text evidence="1">The sequence shown here is derived from an EMBL/GenBank/DDBJ whole genome shotgun (WGS) entry which is preliminary data.</text>
</comment>
<dbReference type="Proteomes" id="UP001064048">
    <property type="component" value="Chromosome 3"/>
</dbReference>
<evidence type="ECO:0000313" key="1">
    <source>
        <dbReference type="EMBL" id="KAI8428358.1"/>
    </source>
</evidence>
<accession>A0ACC0JW65</accession>
<organism evidence="1 2">
    <name type="scientific">Choristoneura fumiferana</name>
    <name type="common">Spruce budworm moth</name>
    <name type="synonym">Archips fumiferana</name>
    <dbReference type="NCBI Taxonomy" id="7141"/>
    <lineage>
        <taxon>Eukaryota</taxon>
        <taxon>Metazoa</taxon>
        <taxon>Ecdysozoa</taxon>
        <taxon>Arthropoda</taxon>
        <taxon>Hexapoda</taxon>
        <taxon>Insecta</taxon>
        <taxon>Pterygota</taxon>
        <taxon>Neoptera</taxon>
        <taxon>Endopterygota</taxon>
        <taxon>Lepidoptera</taxon>
        <taxon>Glossata</taxon>
        <taxon>Ditrysia</taxon>
        <taxon>Tortricoidea</taxon>
        <taxon>Tortricidae</taxon>
        <taxon>Tortricinae</taxon>
        <taxon>Choristoneura</taxon>
    </lineage>
</organism>
<dbReference type="EMBL" id="CM046103">
    <property type="protein sequence ID" value="KAI8428358.1"/>
    <property type="molecule type" value="Genomic_DNA"/>
</dbReference>
<keyword evidence="2" id="KW-1185">Reference proteome</keyword>